<dbReference type="Gene3D" id="3.10.28.10">
    <property type="entry name" value="Homing endonucleases"/>
    <property type="match status" value="1"/>
</dbReference>
<dbReference type="EMBL" id="KF060942">
    <property type="protein sequence ID" value="AGZ90359.1"/>
    <property type="molecule type" value="Genomic_DNA"/>
</dbReference>
<reference evidence="2" key="1">
    <citation type="journal article" date="2013" name="Genome Biol. Evol.">
        <title>Tracing the evolution of streptophyte algae and their mitochondrial genome.</title>
        <authorList>
            <person name="Turmel M."/>
            <person name="Otis C."/>
            <person name="Lemieux C."/>
        </authorList>
    </citation>
    <scope>NUCLEOTIDE SEQUENCE</scope>
</reference>
<name>U5YE37_MICSG</name>
<keyword evidence="2" id="KW-0255">Endonuclease</keyword>
<proteinExistence type="predicted"/>
<evidence type="ECO:0000313" key="2">
    <source>
        <dbReference type="EMBL" id="AGZ90359.1"/>
    </source>
</evidence>
<dbReference type="RefSeq" id="YP_008816130.1">
    <property type="nucleotide sequence ID" value="NC_022862.1"/>
</dbReference>
<dbReference type="AlphaFoldDB" id="U5YE37"/>
<keyword evidence="2" id="KW-0496">Mitochondrion</keyword>
<protein>
    <submittedName>
        <fullName evidence="2">Putative LAGLIDADG homing endonuclease</fullName>
    </submittedName>
</protein>
<dbReference type="InterPro" id="IPR004860">
    <property type="entry name" value="LAGLIDADG_dom"/>
</dbReference>
<dbReference type="GO" id="GO:0004519">
    <property type="term" value="F:endonuclease activity"/>
    <property type="evidence" value="ECO:0007669"/>
    <property type="project" value="UniProtKB-KW"/>
</dbReference>
<feature type="domain" description="Homing endonuclease LAGLIDADG" evidence="1">
    <location>
        <begin position="9"/>
        <end position="93"/>
    </location>
</feature>
<dbReference type="GeneID" id="17675457"/>
<gene>
    <name evidence="2" type="primary">orf97</name>
</gene>
<dbReference type="Pfam" id="PF03161">
    <property type="entry name" value="LAGLIDADG_2"/>
    <property type="match status" value="1"/>
</dbReference>
<keyword evidence="2" id="KW-0540">Nuclease</keyword>
<geneLocation type="mitochondrion" evidence="2"/>
<dbReference type="SUPFAM" id="SSF55608">
    <property type="entry name" value="Homing endonucleases"/>
    <property type="match status" value="1"/>
</dbReference>
<evidence type="ECO:0000259" key="1">
    <source>
        <dbReference type="Pfam" id="PF03161"/>
    </source>
</evidence>
<dbReference type="InterPro" id="IPR027434">
    <property type="entry name" value="Homing_endonucl"/>
</dbReference>
<keyword evidence="2" id="KW-0378">Hydrolase</keyword>
<accession>U5YE37</accession>
<organism evidence="2">
    <name type="scientific">Microspora stagnorum</name>
    <name type="common">Green alga</name>
    <dbReference type="NCBI Taxonomy" id="163317"/>
    <lineage>
        <taxon>Eukaryota</taxon>
        <taxon>Viridiplantae</taxon>
        <taxon>Chlorophyta</taxon>
        <taxon>core chlorophytes</taxon>
        <taxon>Chlorophyceae</taxon>
        <taxon>Microsporaceae</taxon>
        <taxon>Microspora</taxon>
    </lineage>
</organism>
<sequence length="97" mass="11658">MIYKTPPWILGTLLGDGHIDPFGRLFIEHSIKQKAYFFHKFFKLEHMKVLSANYKVICRTQIHSKTKKAYTTFCVRSQRVFQIERKFFIPKKKSEFL</sequence>